<keyword evidence="2" id="KW-1185">Reference proteome</keyword>
<dbReference type="Proteomes" id="UP001153332">
    <property type="component" value="Unassembled WGS sequence"/>
</dbReference>
<comment type="caution">
    <text evidence="1">The sequence shown here is derived from an EMBL/GenBank/DDBJ whole genome shotgun (WGS) entry which is preliminary data.</text>
</comment>
<gene>
    <name evidence="1" type="ORF">O1611_g7459</name>
</gene>
<dbReference type="EMBL" id="JAPUUL010001983">
    <property type="protein sequence ID" value="KAJ8126179.1"/>
    <property type="molecule type" value="Genomic_DNA"/>
</dbReference>
<sequence length="541" mass="58945">MAPPRIKLKQAKKGRGSVKLVDEEDYLELGDSHEEAMRKHRVGDPAKALRFADRALDAYSQGLAKFPRSLDLAYNKAQLELYKATDSILSEALDVPVMNILQQALSSHHYARDLEPTHANTLFNLALVLTSIAEILGEDNYADDLEALQIIVQALETQSRCFGIQQSAFAKSRLELEQAMREAAQIDSGGQAATNPAPGSHNINREEQWISVEEPVTASTLLDTIIAQIEALTTLCSILTSSLVSSPESGHASSSIMSWIDSYSTNLLAQILPTLINENQKILEPRLPDVMLPRAIFMSHYLELSLRLSTIDVEKYKQELDAAFTLPGLDQASEDVLMASARALLTFNGALADLISNGALDAVTGSYGALRWKLLVDAQSRLLAVTKIPNIDTHVVATTHHLRGDISLSLQVLAYPPTAHPQARATTSQLLKYAEVYYRNATKLLASFGYSTQEERVVCEFKGAVVSLLQQIATDQAASGSSSGQDKGGTLIGLSASSDQVRLALGPVINAKGAAWVKDHIEEMVNEAMIRPEIFLVMTQV</sequence>
<proteinExistence type="predicted"/>
<accession>A0ACC2JFQ3</accession>
<evidence type="ECO:0000313" key="1">
    <source>
        <dbReference type="EMBL" id="KAJ8126179.1"/>
    </source>
</evidence>
<name>A0ACC2JFQ3_9PEZI</name>
<organism evidence="1 2">
    <name type="scientific">Lasiodiplodia mahajangana</name>
    <dbReference type="NCBI Taxonomy" id="1108764"/>
    <lineage>
        <taxon>Eukaryota</taxon>
        <taxon>Fungi</taxon>
        <taxon>Dikarya</taxon>
        <taxon>Ascomycota</taxon>
        <taxon>Pezizomycotina</taxon>
        <taxon>Dothideomycetes</taxon>
        <taxon>Dothideomycetes incertae sedis</taxon>
        <taxon>Botryosphaeriales</taxon>
        <taxon>Botryosphaeriaceae</taxon>
        <taxon>Lasiodiplodia</taxon>
    </lineage>
</organism>
<evidence type="ECO:0000313" key="2">
    <source>
        <dbReference type="Proteomes" id="UP001153332"/>
    </source>
</evidence>
<reference evidence="1" key="1">
    <citation type="submission" date="2022-12" db="EMBL/GenBank/DDBJ databases">
        <title>Genome Sequence of Lasiodiplodia mahajangana.</title>
        <authorList>
            <person name="Buettner E."/>
        </authorList>
    </citation>
    <scope>NUCLEOTIDE SEQUENCE</scope>
    <source>
        <strain evidence="1">VT137</strain>
    </source>
</reference>
<protein>
    <submittedName>
        <fullName evidence="1">Uncharacterized protein</fullName>
    </submittedName>
</protein>